<feature type="compositionally biased region" description="Basic and acidic residues" evidence="1">
    <location>
        <begin position="197"/>
        <end position="206"/>
    </location>
</feature>
<feature type="non-terminal residue" evidence="2">
    <location>
        <position position="1"/>
    </location>
</feature>
<feature type="compositionally biased region" description="Basic and acidic residues" evidence="1">
    <location>
        <begin position="220"/>
        <end position="232"/>
    </location>
</feature>
<name>A0A6J4KFQ3_9GAMM</name>
<gene>
    <name evidence="2" type="ORF">AVDCRST_MAG71-249</name>
</gene>
<accession>A0A6J4KFQ3</accession>
<feature type="compositionally biased region" description="Basic residues" evidence="1">
    <location>
        <begin position="65"/>
        <end position="80"/>
    </location>
</feature>
<feature type="non-terminal residue" evidence="2">
    <location>
        <position position="240"/>
    </location>
</feature>
<feature type="compositionally biased region" description="Basic residues" evidence="1">
    <location>
        <begin position="112"/>
        <end position="127"/>
    </location>
</feature>
<proteinExistence type="predicted"/>
<feature type="compositionally biased region" description="Basic residues" evidence="1">
    <location>
        <begin position="1"/>
        <end position="23"/>
    </location>
</feature>
<dbReference type="GO" id="GO:0043825">
    <property type="term" value="F:succinylornithine transaminase activity"/>
    <property type="evidence" value="ECO:0007669"/>
    <property type="project" value="UniProtKB-EC"/>
</dbReference>
<keyword evidence="2" id="KW-0032">Aminotransferase</keyword>
<protein>
    <submittedName>
        <fullName evidence="2">Succinylornithine transaminase</fullName>
        <ecNumber evidence="2">2.6.1.81</ecNumber>
    </submittedName>
</protein>
<feature type="compositionally biased region" description="Gly residues" evidence="1">
    <location>
        <begin position="209"/>
        <end position="219"/>
    </location>
</feature>
<dbReference type="EMBL" id="CADCUA010000074">
    <property type="protein sequence ID" value="CAA9303646.1"/>
    <property type="molecule type" value="Genomic_DNA"/>
</dbReference>
<dbReference type="EC" id="2.6.1.81" evidence="2"/>
<evidence type="ECO:0000313" key="2">
    <source>
        <dbReference type="EMBL" id="CAA9303646.1"/>
    </source>
</evidence>
<evidence type="ECO:0000256" key="1">
    <source>
        <dbReference type="SAM" id="MobiDB-lite"/>
    </source>
</evidence>
<feature type="compositionally biased region" description="Basic and acidic residues" evidence="1">
    <location>
        <begin position="93"/>
        <end position="102"/>
    </location>
</feature>
<feature type="region of interest" description="Disordered" evidence="1">
    <location>
        <begin position="1"/>
        <end position="240"/>
    </location>
</feature>
<feature type="compositionally biased region" description="Basic and acidic residues" evidence="1">
    <location>
        <begin position="24"/>
        <end position="37"/>
    </location>
</feature>
<keyword evidence="2" id="KW-0808">Transferase</keyword>
<reference evidence="2" key="1">
    <citation type="submission" date="2020-02" db="EMBL/GenBank/DDBJ databases">
        <authorList>
            <person name="Meier V. D."/>
        </authorList>
    </citation>
    <scope>NUCLEOTIDE SEQUENCE</scope>
    <source>
        <strain evidence="2">AVDCRST_MAG71</strain>
    </source>
</reference>
<dbReference type="AlphaFoldDB" id="A0A6J4KFQ3"/>
<organism evidence="2">
    <name type="scientific">uncultured Lysobacter sp</name>
    <dbReference type="NCBI Taxonomy" id="271060"/>
    <lineage>
        <taxon>Bacteria</taxon>
        <taxon>Pseudomonadati</taxon>
        <taxon>Pseudomonadota</taxon>
        <taxon>Gammaproteobacteria</taxon>
        <taxon>Lysobacterales</taxon>
        <taxon>Lysobacteraceae</taxon>
        <taxon>Lysobacter</taxon>
        <taxon>environmental samples</taxon>
    </lineage>
</organism>
<sequence>QPHSVQRHRGRARRDHRRCRRRDRRADPGRGRRDPGRPRVPSGAARAVRPDRRAAGVRRSAVGCRPHRRPVCLHGHRRHPGHPDLGQGPGQRLPDRRHADHRGNRHAPQCRLARHHLRRQSAGRHRRPEGGRDHQHPKLPGTRARSQQQDLRQPREARGRVPAGVRQAARPGPPDRPADGGRVQGPLQGLHQALRKARPDAPDRRPGRGAPGPGPGGVGRADRASRPCDARGSRGVHRCL</sequence>